<dbReference type="Gene3D" id="3.40.50.300">
    <property type="entry name" value="P-loop containing nucleotide triphosphate hydrolases"/>
    <property type="match status" value="1"/>
</dbReference>
<keyword evidence="3 7" id="KW-0808">Transferase</keyword>
<keyword evidence="4 7" id="KW-0418">Kinase</keyword>
<evidence type="ECO:0000313" key="7">
    <source>
        <dbReference type="EMBL" id="CAK8054792.1"/>
    </source>
</evidence>
<dbReference type="InterPro" id="IPR008145">
    <property type="entry name" value="GK/Ca_channel_bsu"/>
</dbReference>
<dbReference type="PANTHER" id="PTHR23117:SF13">
    <property type="entry name" value="GUANYLATE KINASE"/>
    <property type="match status" value="1"/>
</dbReference>
<gene>
    <name evidence="7" type="ORF">R54876_GBNLAHCA_01373</name>
</gene>
<name>A0ABP0ETP3_9LACO</name>
<evidence type="ECO:0000259" key="6">
    <source>
        <dbReference type="PROSITE" id="PS50052"/>
    </source>
</evidence>
<evidence type="ECO:0000256" key="2">
    <source>
        <dbReference type="ARBA" id="ARBA00005790"/>
    </source>
</evidence>
<comment type="catalytic activity">
    <reaction evidence="5">
        <text>GMP + ATP = GDP + ADP</text>
        <dbReference type="Rhea" id="RHEA:20780"/>
        <dbReference type="ChEBI" id="CHEBI:30616"/>
        <dbReference type="ChEBI" id="CHEBI:58115"/>
        <dbReference type="ChEBI" id="CHEBI:58189"/>
        <dbReference type="ChEBI" id="CHEBI:456216"/>
        <dbReference type="EC" id="2.7.4.8"/>
    </reaction>
</comment>
<dbReference type="SUPFAM" id="SSF52540">
    <property type="entry name" value="P-loop containing nucleoside triphosphate hydrolases"/>
    <property type="match status" value="1"/>
</dbReference>
<dbReference type="PANTHER" id="PTHR23117">
    <property type="entry name" value="GUANYLATE KINASE-RELATED"/>
    <property type="match status" value="1"/>
</dbReference>
<comment type="similarity">
    <text evidence="2">Belongs to the guanylate kinase family.</text>
</comment>
<dbReference type="EC" id="2.7.4.8" evidence="7"/>
<dbReference type="EMBL" id="CAWVOH010000003">
    <property type="protein sequence ID" value="CAK8054792.1"/>
    <property type="molecule type" value="Genomic_DNA"/>
</dbReference>
<dbReference type="InterPro" id="IPR008144">
    <property type="entry name" value="Guanylate_kin-like_dom"/>
</dbReference>
<evidence type="ECO:0000313" key="8">
    <source>
        <dbReference type="Proteomes" id="UP001314241"/>
    </source>
</evidence>
<protein>
    <submittedName>
        <fullName evidence="7">Guanylate kinase (Gmk)</fullName>
        <ecNumber evidence="7">2.7.4.8</ecNumber>
    </submittedName>
</protein>
<evidence type="ECO:0000256" key="5">
    <source>
        <dbReference type="ARBA" id="ARBA00048594"/>
    </source>
</evidence>
<evidence type="ECO:0000256" key="1">
    <source>
        <dbReference type="ARBA" id="ARBA00003531"/>
    </source>
</evidence>
<organism evidence="7 8">
    <name type="scientific">Eupransor demetentiae</name>
    <dbReference type="NCBI Taxonomy" id="3109584"/>
    <lineage>
        <taxon>Bacteria</taxon>
        <taxon>Bacillati</taxon>
        <taxon>Bacillota</taxon>
        <taxon>Bacilli</taxon>
        <taxon>Lactobacillales</taxon>
        <taxon>Lactobacillaceae</taxon>
        <taxon>Eupransor</taxon>
    </lineage>
</organism>
<accession>A0ABP0ETP3</accession>
<dbReference type="Pfam" id="PF00625">
    <property type="entry name" value="Guanylate_kin"/>
    <property type="match status" value="1"/>
</dbReference>
<dbReference type="Proteomes" id="UP001314241">
    <property type="component" value="Unassembled WGS sequence"/>
</dbReference>
<evidence type="ECO:0000256" key="3">
    <source>
        <dbReference type="ARBA" id="ARBA00022679"/>
    </source>
</evidence>
<proteinExistence type="inferred from homology"/>
<keyword evidence="8" id="KW-1185">Reference proteome</keyword>
<comment type="caution">
    <text evidence="7">The sequence shown here is derived from an EMBL/GenBank/DDBJ whole genome shotgun (WGS) entry which is preliminary data.</text>
</comment>
<sequence length="186" mass="20902">MQNGKVIVVFGPTGVGKTTITHYLNEKWGIPQVITHTTRAPRIGEVNGQDYYFESPESFAKNHYLEDVTYAGNHYGSSWEGLERAWEHHKIASIVLDSVGAETYMKELGDDVVLLYVTISNPKILMERLKRRGDLPAAMAKRLNSADFERDLALPDALKGKATVIKNDDWPLTKSALDRLVEKLES</sequence>
<dbReference type="RefSeq" id="WP_349642339.1">
    <property type="nucleotide sequence ID" value="NZ_CAWVOH010000003.1"/>
</dbReference>
<dbReference type="SMART" id="SM00072">
    <property type="entry name" value="GuKc"/>
    <property type="match status" value="1"/>
</dbReference>
<dbReference type="GO" id="GO:0004385">
    <property type="term" value="F:GMP kinase activity"/>
    <property type="evidence" value="ECO:0007669"/>
    <property type="project" value="UniProtKB-EC"/>
</dbReference>
<dbReference type="CDD" id="cd00071">
    <property type="entry name" value="GMPK"/>
    <property type="match status" value="1"/>
</dbReference>
<dbReference type="PROSITE" id="PS50052">
    <property type="entry name" value="GUANYLATE_KINASE_2"/>
    <property type="match status" value="1"/>
</dbReference>
<comment type="function">
    <text evidence="1">Essential for recycling GMP and indirectly, cGMP.</text>
</comment>
<feature type="domain" description="Guanylate kinase-like" evidence="6">
    <location>
        <begin position="4"/>
        <end position="182"/>
    </location>
</feature>
<dbReference type="InterPro" id="IPR027417">
    <property type="entry name" value="P-loop_NTPase"/>
</dbReference>
<reference evidence="7 8" key="1">
    <citation type="submission" date="2024-01" db="EMBL/GenBank/DDBJ databases">
        <authorList>
            <person name="Botero Cardona J."/>
        </authorList>
    </citation>
    <scope>NUCLEOTIDE SEQUENCE [LARGE SCALE GENOMIC DNA]</scope>
    <source>
        <strain evidence="7 8">LMG 33000</strain>
    </source>
</reference>
<evidence type="ECO:0000256" key="4">
    <source>
        <dbReference type="ARBA" id="ARBA00022777"/>
    </source>
</evidence>